<accession>A0A5B8URV3</accession>
<keyword evidence="2" id="KW-1185">Reference proteome</keyword>
<dbReference type="AlphaFoldDB" id="A0A5B8URV3"/>
<reference evidence="1 2" key="1">
    <citation type="journal article" date="2017" name="Curr. Microbiol.">
        <title>Mucilaginibacter ginsenosidivorans sp. nov., Isolated from Soil of Ginseng Field.</title>
        <authorList>
            <person name="Kim M.M."/>
            <person name="Siddiqi M.Z."/>
            <person name="Im W.T."/>
        </authorList>
    </citation>
    <scope>NUCLEOTIDE SEQUENCE [LARGE SCALE GENOMIC DNA]</scope>
    <source>
        <strain evidence="1 2">Gsoil 3017</strain>
    </source>
</reference>
<protein>
    <submittedName>
        <fullName evidence="1">Uncharacterized protein</fullName>
    </submittedName>
</protein>
<organism evidence="1 2">
    <name type="scientific">Mucilaginibacter ginsenosidivorans</name>
    <dbReference type="NCBI Taxonomy" id="398053"/>
    <lineage>
        <taxon>Bacteria</taxon>
        <taxon>Pseudomonadati</taxon>
        <taxon>Bacteroidota</taxon>
        <taxon>Sphingobacteriia</taxon>
        <taxon>Sphingobacteriales</taxon>
        <taxon>Sphingobacteriaceae</taxon>
        <taxon>Mucilaginibacter</taxon>
    </lineage>
</organism>
<dbReference type="RefSeq" id="WP_147029725.1">
    <property type="nucleotide sequence ID" value="NZ_CP042436.1"/>
</dbReference>
<evidence type="ECO:0000313" key="1">
    <source>
        <dbReference type="EMBL" id="QEC61146.1"/>
    </source>
</evidence>
<gene>
    <name evidence="1" type="ORF">FRZ54_00640</name>
</gene>
<name>A0A5B8URV3_9SPHI</name>
<evidence type="ECO:0000313" key="2">
    <source>
        <dbReference type="Proteomes" id="UP000321479"/>
    </source>
</evidence>
<dbReference type="Proteomes" id="UP000321479">
    <property type="component" value="Chromosome"/>
</dbReference>
<proteinExistence type="predicted"/>
<dbReference type="EMBL" id="CP042436">
    <property type="protein sequence ID" value="QEC61146.1"/>
    <property type="molecule type" value="Genomic_DNA"/>
</dbReference>
<dbReference type="KEGG" id="mgin:FRZ54_00640"/>
<sequence length="85" mass="9467">MRFVPFLACRQAMSVAKKQSLNCASHLSVRPGVTMPAGQAGNDGVTVCWCPSVIVLHFYKTLRNNCFTLLRTEQAYPEKDMVGFQ</sequence>